<dbReference type="AlphaFoldDB" id="A0A7Y0QG27"/>
<dbReference type="GO" id="GO:0012505">
    <property type="term" value="C:endomembrane system"/>
    <property type="evidence" value="ECO:0007669"/>
    <property type="project" value="UniProtKB-SubCell"/>
</dbReference>
<feature type="transmembrane region" description="Helical" evidence="6">
    <location>
        <begin position="203"/>
        <end position="227"/>
    </location>
</feature>
<dbReference type="PRINTS" id="PR01434">
    <property type="entry name" value="NADHDHGNASE5"/>
</dbReference>
<dbReference type="NCBIfam" id="NF005141">
    <property type="entry name" value="PRK06590.1"/>
    <property type="match status" value="1"/>
</dbReference>
<feature type="transmembrane region" description="Helical" evidence="6">
    <location>
        <begin position="417"/>
        <end position="437"/>
    </location>
</feature>
<reference evidence="9 10" key="1">
    <citation type="submission" date="2020-04" db="EMBL/GenBank/DDBJ databases">
        <title>Sequencing and Assembly of C. fimi.</title>
        <authorList>
            <person name="Ramsey A.R."/>
        </authorList>
    </citation>
    <scope>NUCLEOTIDE SEQUENCE [LARGE SCALE GENOMIC DNA]</scope>
    <source>
        <strain evidence="9 10">SB</strain>
    </source>
</reference>
<protein>
    <submittedName>
        <fullName evidence="9">NADH-quinone oxidoreductase subunit L</fullName>
    </submittedName>
</protein>
<evidence type="ECO:0000313" key="9">
    <source>
        <dbReference type="EMBL" id="NMR18810.1"/>
    </source>
</evidence>
<evidence type="ECO:0000256" key="6">
    <source>
        <dbReference type="SAM" id="Phobius"/>
    </source>
</evidence>
<feature type="transmembrane region" description="Helical" evidence="6">
    <location>
        <begin position="340"/>
        <end position="357"/>
    </location>
</feature>
<feature type="transmembrane region" description="Helical" evidence="6">
    <location>
        <begin position="181"/>
        <end position="197"/>
    </location>
</feature>
<feature type="domain" description="NADH:quinone oxidoreductase/Mrp antiporter transmembrane" evidence="7">
    <location>
        <begin position="135"/>
        <end position="419"/>
    </location>
</feature>
<dbReference type="Gene3D" id="1.20.5.2700">
    <property type="match status" value="1"/>
</dbReference>
<feature type="transmembrane region" description="Helical" evidence="6">
    <location>
        <begin position="477"/>
        <end position="497"/>
    </location>
</feature>
<dbReference type="GO" id="GO:0008137">
    <property type="term" value="F:NADH dehydrogenase (ubiquinone) activity"/>
    <property type="evidence" value="ECO:0007669"/>
    <property type="project" value="InterPro"/>
</dbReference>
<feature type="transmembrane region" description="Helical" evidence="6">
    <location>
        <begin position="89"/>
        <end position="109"/>
    </location>
</feature>
<keyword evidence="3 6" id="KW-1133">Transmembrane helix</keyword>
<feature type="transmembrane region" description="Helical" evidence="6">
    <location>
        <begin position="377"/>
        <end position="397"/>
    </location>
</feature>
<dbReference type="GO" id="GO:0016020">
    <property type="term" value="C:membrane"/>
    <property type="evidence" value="ECO:0007669"/>
    <property type="project" value="UniProtKB-SubCell"/>
</dbReference>
<comment type="subcellular location">
    <subcellularLocation>
        <location evidence="1">Endomembrane system</location>
        <topology evidence="1">Multi-pass membrane protein</topology>
    </subcellularLocation>
    <subcellularLocation>
        <location evidence="5">Membrane</location>
        <topology evidence="5">Multi-pass membrane protein</topology>
    </subcellularLocation>
</comment>
<feature type="transmembrane region" description="Helical" evidence="6">
    <location>
        <begin position="278"/>
        <end position="296"/>
    </location>
</feature>
<organism evidence="9 10">
    <name type="scientific">Cellulomonas fimi</name>
    <dbReference type="NCBI Taxonomy" id="1708"/>
    <lineage>
        <taxon>Bacteria</taxon>
        <taxon>Bacillati</taxon>
        <taxon>Actinomycetota</taxon>
        <taxon>Actinomycetes</taxon>
        <taxon>Micrococcales</taxon>
        <taxon>Cellulomonadaceae</taxon>
        <taxon>Cellulomonas</taxon>
    </lineage>
</organism>
<gene>
    <name evidence="9" type="primary">nuoL</name>
    <name evidence="9" type="ORF">HIR71_00965</name>
</gene>
<evidence type="ECO:0000259" key="7">
    <source>
        <dbReference type="Pfam" id="PF00361"/>
    </source>
</evidence>
<keyword evidence="2 5" id="KW-0812">Transmembrane</keyword>
<dbReference type="GO" id="GO:0003954">
    <property type="term" value="F:NADH dehydrogenase activity"/>
    <property type="evidence" value="ECO:0007669"/>
    <property type="project" value="TreeGrafter"/>
</dbReference>
<dbReference type="Pfam" id="PF00662">
    <property type="entry name" value="Proton_antipo_N"/>
    <property type="match status" value="1"/>
</dbReference>
<dbReference type="PANTHER" id="PTHR42829">
    <property type="entry name" value="NADH-UBIQUINONE OXIDOREDUCTASE CHAIN 5"/>
    <property type="match status" value="1"/>
</dbReference>
<dbReference type="GO" id="GO:0015990">
    <property type="term" value="P:electron transport coupled proton transport"/>
    <property type="evidence" value="ECO:0007669"/>
    <property type="project" value="TreeGrafter"/>
</dbReference>
<feature type="transmembrane region" description="Helical" evidence="6">
    <location>
        <begin position="617"/>
        <end position="637"/>
    </location>
</feature>
<evidence type="ECO:0000256" key="2">
    <source>
        <dbReference type="ARBA" id="ARBA00022692"/>
    </source>
</evidence>
<feature type="transmembrane region" description="Helical" evidence="6">
    <location>
        <begin position="121"/>
        <end position="144"/>
    </location>
</feature>
<feature type="transmembrane region" description="Helical" evidence="6">
    <location>
        <begin position="32"/>
        <end position="54"/>
    </location>
</feature>
<dbReference type="PRINTS" id="PR01435">
    <property type="entry name" value="NPOXDRDTASE5"/>
</dbReference>
<feature type="domain" description="NADH-Ubiquinone oxidoreductase (complex I) chain 5 N-terminal" evidence="8">
    <location>
        <begin position="69"/>
        <end position="119"/>
    </location>
</feature>
<evidence type="ECO:0000256" key="3">
    <source>
        <dbReference type="ARBA" id="ARBA00022989"/>
    </source>
</evidence>
<dbReference type="PANTHER" id="PTHR42829:SF2">
    <property type="entry name" value="NADH-UBIQUINONE OXIDOREDUCTASE CHAIN 5"/>
    <property type="match status" value="1"/>
</dbReference>
<dbReference type="InterPro" id="IPR001750">
    <property type="entry name" value="ND/Mrp_TM"/>
</dbReference>
<keyword evidence="10" id="KW-1185">Reference proteome</keyword>
<feature type="transmembrane region" description="Helical" evidence="6">
    <location>
        <begin position="248"/>
        <end position="266"/>
    </location>
</feature>
<comment type="caution">
    <text evidence="9">The sequence shown here is derived from an EMBL/GenBank/DDBJ whole genome shotgun (WGS) entry which is preliminary data.</text>
</comment>
<evidence type="ECO:0000256" key="1">
    <source>
        <dbReference type="ARBA" id="ARBA00004127"/>
    </source>
</evidence>
<dbReference type="InterPro" id="IPR018393">
    <property type="entry name" value="NADHpl_OxRdtase_5_subgr"/>
</dbReference>
<dbReference type="NCBIfam" id="TIGR01974">
    <property type="entry name" value="NDH_I_L"/>
    <property type="match status" value="1"/>
</dbReference>
<name>A0A7Y0QG27_CELFI</name>
<dbReference type="InterPro" id="IPR003945">
    <property type="entry name" value="NU5C-like"/>
</dbReference>
<dbReference type="InterPro" id="IPR001516">
    <property type="entry name" value="Proton_antipo_N"/>
</dbReference>
<evidence type="ECO:0000256" key="4">
    <source>
        <dbReference type="ARBA" id="ARBA00023136"/>
    </source>
</evidence>
<keyword evidence="4 6" id="KW-0472">Membrane</keyword>
<proteinExistence type="predicted"/>
<feature type="transmembrane region" description="Helical" evidence="6">
    <location>
        <begin position="317"/>
        <end position="334"/>
    </location>
</feature>
<accession>A0A7Y0QG27</accession>
<sequence length="640" mass="67965">MVSLAWLLVAVPLVSAAVLLLAGRGSDRWGHWLGVLASAASFVLGLVLLISVLGRDAGERVLDLRLFTWLPAEALNVDAGLRVDPLSLTFVMLVTFVGTLIHVYSVAYMEHDTDRRRFFAYLNLFVAAMLLLVLADSFLLLFVGWEGVGLASYLLIGFWNHNTPYAVAAKKAFVANRVGDLGLLIAMMLMFAAFGAVDFETVFAAVPGASEGVLTVIGLMLLLAACGKSAQFPLQSWLGDAMAGPTPVSALIHAATMVTAGVYLIVRSAPVFDGAPTAQLVVVVVGAFTLLLGAIIGSAKDDIKKALAASTMSQIGYMILAAGLGPVGYAFAIFHLVTHGFFKAGLFLGAGSVMHGMGDQVDMRRFGGLGRYMKTTYVTFGLGYLAIIGVPPFSGFWSKDKIIEAAFVGEGWRPWVFGSAALLGAGITAFYMSRLFFMTFLGSKRWNDGHSASPDAAIANAPVQHPHEAPRLMTVPMIVLAVGSAALGGLLSIGGVFTSWLEPVTGRAEPHAPVMPIWVITTLTLLLVLVGLALAWRQYGAAPVPVVAPAGSALSRAARKDMYQDDVNDALLVEPGQYLTRSLVYSDRQVVDGAVSGLAHVMVRIGDRMRRLQTGYVRSYAASMTVGLVVLVVAVLATRI</sequence>
<evidence type="ECO:0000259" key="8">
    <source>
        <dbReference type="Pfam" id="PF00662"/>
    </source>
</evidence>
<feature type="transmembrane region" description="Helical" evidence="6">
    <location>
        <begin position="517"/>
        <end position="536"/>
    </location>
</feature>
<evidence type="ECO:0000313" key="10">
    <source>
        <dbReference type="Proteomes" id="UP000562124"/>
    </source>
</evidence>
<dbReference type="Proteomes" id="UP000562124">
    <property type="component" value="Unassembled WGS sequence"/>
</dbReference>
<dbReference type="GO" id="GO:0042773">
    <property type="term" value="P:ATP synthesis coupled electron transport"/>
    <property type="evidence" value="ECO:0007669"/>
    <property type="project" value="InterPro"/>
</dbReference>
<dbReference type="EMBL" id="JABCJJ010000001">
    <property type="protein sequence ID" value="NMR18810.1"/>
    <property type="molecule type" value="Genomic_DNA"/>
</dbReference>
<dbReference type="Pfam" id="PF00361">
    <property type="entry name" value="Proton_antipo_M"/>
    <property type="match status" value="1"/>
</dbReference>
<evidence type="ECO:0000256" key="5">
    <source>
        <dbReference type="RuleBase" id="RU000320"/>
    </source>
</evidence>